<keyword evidence="1" id="KW-0732">Signal</keyword>
<evidence type="ECO:0008006" key="4">
    <source>
        <dbReference type="Google" id="ProtNLM"/>
    </source>
</evidence>
<reference evidence="2" key="1">
    <citation type="submission" date="2020-01" db="EMBL/GenBank/DDBJ databases">
        <title>Identification and distribution of gene clusters putatively required for synthesis of sphingolipid metabolism inhibitors in phylogenetically diverse species of the filamentous fungus Fusarium.</title>
        <authorList>
            <person name="Kim H.-S."/>
            <person name="Busman M."/>
            <person name="Brown D.W."/>
            <person name="Divon H."/>
            <person name="Uhlig S."/>
            <person name="Proctor R.H."/>
        </authorList>
    </citation>
    <scope>NUCLEOTIDE SEQUENCE</scope>
    <source>
        <strain evidence="2">NRRL 53441</strain>
    </source>
</reference>
<protein>
    <recommendedName>
        <fullName evidence="4">Cell wall protein</fullName>
    </recommendedName>
</protein>
<gene>
    <name evidence="2" type="ORF">F53441_3049</name>
</gene>
<dbReference type="OrthoDB" id="4845881at2759"/>
<comment type="caution">
    <text evidence="2">The sequence shown here is derived from an EMBL/GenBank/DDBJ whole genome shotgun (WGS) entry which is preliminary data.</text>
</comment>
<organism evidence="2 3">
    <name type="scientific">Fusarium austroafricanum</name>
    <dbReference type="NCBI Taxonomy" id="2364996"/>
    <lineage>
        <taxon>Eukaryota</taxon>
        <taxon>Fungi</taxon>
        <taxon>Dikarya</taxon>
        <taxon>Ascomycota</taxon>
        <taxon>Pezizomycotina</taxon>
        <taxon>Sordariomycetes</taxon>
        <taxon>Hypocreomycetidae</taxon>
        <taxon>Hypocreales</taxon>
        <taxon>Nectriaceae</taxon>
        <taxon>Fusarium</taxon>
        <taxon>Fusarium concolor species complex</taxon>
    </lineage>
</organism>
<keyword evidence="3" id="KW-1185">Reference proteome</keyword>
<name>A0A8H4KSF1_9HYPO</name>
<sequence>MRSAMILTVGATVVAASHPALENLNKRDAKECASVGSSILPQITDFPKPDRSLASFLATQTAAMTMTDRCVIPEVTGSLSKEYSSYASKLSSYLVDVKENLSKFEKACSDVPEVSSIIKDLKETATVCDKVTWAKQTDSSSDSKSGDKKDGGNAAGTNSIKAGIVLAVAGLAGVMML</sequence>
<dbReference type="AlphaFoldDB" id="A0A8H4KSF1"/>
<feature type="signal peptide" evidence="1">
    <location>
        <begin position="1"/>
        <end position="16"/>
    </location>
</feature>
<dbReference type="Proteomes" id="UP000605986">
    <property type="component" value="Unassembled WGS sequence"/>
</dbReference>
<evidence type="ECO:0000256" key="1">
    <source>
        <dbReference type="SAM" id="SignalP"/>
    </source>
</evidence>
<evidence type="ECO:0000313" key="3">
    <source>
        <dbReference type="Proteomes" id="UP000605986"/>
    </source>
</evidence>
<proteinExistence type="predicted"/>
<feature type="chain" id="PRO_5034930200" description="Cell wall protein" evidence="1">
    <location>
        <begin position="17"/>
        <end position="177"/>
    </location>
</feature>
<dbReference type="EMBL" id="JAADJG010000125">
    <property type="protein sequence ID" value="KAF4454423.1"/>
    <property type="molecule type" value="Genomic_DNA"/>
</dbReference>
<accession>A0A8H4KSF1</accession>
<evidence type="ECO:0000313" key="2">
    <source>
        <dbReference type="EMBL" id="KAF4454423.1"/>
    </source>
</evidence>